<dbReference type="InterPro" id="IPR006638">
    <property type="entry name" value="Elp3/MiaA/NifB-like_rSAM"/>
</dbReference>
<dbReference type="SUPFAM" id="SSF102114">
    <property type="entry name" value="Radical SAM enzymes"/>
    <property type="match status" value="1"/>
</dbReference>
<dbReference type="Pfam" id="PF06969">
    <property type="entry name" value="HemN_C"/>
    <property type="match status" value="1"/>
</dbReference>
<keyword evidence="5 15" id="KW-0004">4Fe-4S</keyword>
<evidence type="ECO:0000256" key="11">
    <source>
        <dbReference type="ARBA" id="ARBA00023014"/>
    </source>
</evidence>
<dbReference type="InterPro" id="IPR034505">
    <property type="entry name" value="Coproporphyrinogen-III_oxidase"/>
</dbReference>
<dbReference type="SMART" id="SM00729">
    <property type="entry name" value="Elp3"/>
    <property type="match status" value="1"/>
</dbReference>
<comment type="caution">
    <text evidence="17">The sequence shown here is derived from an EMBL/GenBank/DDBJ whole genome shotgun (WGS) entry which is preliminary data.</text>
</comment>
<sequence>MNQSVMPLHSAAELIDRYDLSGPRYTSYPTAPQMREDFAEVELLNALARSVRLQRPLSLYFHLPFCQSLCYYCGCNKVVTQKRQRVLAYLRRLEQEMADYAALLGSHRPVRQLHWGGGTPSYLSDDEMHLLMQMTRRHFHLADDDSGDFSVEIHPGQTAPSTLGVLRELGFNRVSMGVQDFDEKVQAAVNRHNSRAQVEQLMTQLRRHQFRSVNMDLIYGLPHQSAESFAHTLEVVQALRPDRISLFNYAHMPERFNSQRLIHTEHLPSPAQKLEIFTEALDRLTDSGYIHIGMDHFALPDDELAVAQREGRLQRNFQGYVVHNHCDLLGLGVSSISSVGDVYWQNTRRIDTYQQRLDQGKLAVERGKTLSRDDQIRRYVISELICHFSLSFAELQYRFGIDPFMYFAPELAELNRLAKDRLLTLDSKGISVSGHGRLLIRRICMVFDTYLADSQVVYSRVI</sequence>
<comment type="subcellular location">
    <subcellularLocation>
        <location evidence="1 15">Cytoplasm</location>
    </subcellularLocation>
</comment>
<dbReference type="CDD" id="cd01335">
    <property type="entry name" value="Radical_SAM"/>
    <property type="match status" value="1"/>
</dbReference>
<evidence type="ECO:0000256" key="10">
    <source>
        <dbReference type="ARBA" id="ARBA00023004"/>
    </source>
</evidence>
<evidence type="ECO:0000256" key="3">
    <source>
        <dbReference type="ARBA" id="ARBA00005493"/>
    </source>
</evidence>
<dbReference type="PANTHER" id="PTHR13932">
    <property type="entry name" value="COPROPORPHYRINIGEN III OXIDASE"/>
    <property type="match status" value="1"/>
</dbReference>
<dbReference type="Pfam" id="PF04055">
    <property type="entry name" value="Radical_SAM"/>
    <property type="match status" value="1"/>
</dbReference>
<dbReference type="PROSITE" id="PS51918">
    <property type="entry name" value="RADICAL_SAM"/>
    <property type="match status" value="1"/>
</dbReference>
<comment type="subunit">
    <text evidence="4">Monomer.</text>
</comment>
<evidence type="ECO:0000256" key="5">
    <source>
        <dbReference type="ARBA" id="ARBA00022485"/>
    </source>
</evidence>
<reference evidence="17" key="1">
    <citation type="submission" date="2023-07" db="EMBL/GenBank/DDBJ databases">
        <title>Gilvimarinus algae sp. nov., isolated from the surface of Kelp.</title>
        <authorList>
            <person name="Sun Y.Y."/>
            <person name="Gong Y."/>
            <person name="Du Z.J."/>
        </authorList>
    </citation>
    <scope>NUCLEOTIDE SEQUENCE</scope>
    <source>
        <strain evidence="17">SDUM040014</strain>
    </source>
</reference>
<evidence type="ECO:0000256" key="2">
    <source>
        <dbReference type="ARBA" id="ARBA00004785"/>
    </source>
</evidence>
<keyword evidence="18" id="KW-1185">Reference proteome</keyword>
<dbReference type="InterPro" id="IPR004558">
    <property type="entry name" value="Coprogen_oxidase_HemN"/>
</dbReference>
<evidence type="ECO:0000259" key="16">
    <source>
        <dbReference type="PROSITE" id="PS51918"/>
    </source>
</evidence>
<proteinExistence type="inferred from homology"/>
<dbReference type="PANTHER" id="PTHR13932:SF6">
    <property type="entry name" value="OXYGEN-INDEPENDENT COPROPORPHYRINOGEN III OXIDASE"/>
    <property type="match status" value="1"/>
</dbReference>
<dbReference type="Gene3D" id="3.80.30.20">
    <property type="entry name" value="tm_1862 like domain"/>
    <property type="match status" value="1"/>
</dbReference>
<dbReference type="RefSeq" id="WP_302715215.1">
    <property type="nucleotide sequence ID" value="NZ_JAULRT010000062.1"/>
</dbReference>
<gene>
    <name evidence="17" type="primary">hemN</name>
    <name evidence="17" type="ORF">QWI16_17655</name>
</gene>
<dbReference type="Proteomes" id="UP001168380">
    <property type="component" value="Unassembled WGS sequence"/>
</dbReference>
<evidence type="ECO:0000256" key="9">
    <source>
        <dbReference type="ARBA" id="ARBA00023002"/>
    </source>
</evidence>
<keyword evidence="9 15" id="KW-0560">Oxidoreductase</keyword>
<comment type="function">
    <text evidence="13">Involved in the heme biosynthesis. Catalyzes the anaerobic oxidative decarboxylation of propionate groups of rings A and B of coproporphyrinogen III to yield the vinyl groups in protoporphyrinogen IX.</text>
</comment>
<evidence type="ECO:0000256" key="15">
    <source>
        <dbReference type="PIRNR" id="PIRNR000167"/>
    </source>
</evidence>
<evidence type="ECO:0000256" key="14">
    <source>
        <dbReference type="ARBA" id="ARBA00048321"/>
    </source>
</evidence>
<evidence type="ECO:0000256" key="1">
    <source>
        <dbReference type="ARBA" id="ARBA00004496"/>
    </source>
</evidence>
<evidence type="ECO:0000256" key="4">
    <source>
        <dbReference type="ARBA" id="ARBA00011245"/>
    </source>
</evidence>
<comment type="cofactor">
    <cofactor evidence="15">
        <name>[4Fe-4S] cluster</name>
        <dbReference type="ChEBI" id="CHEBI:49883"/>
    </cofactor>
    <text evidence="15">Binds 1 [4Fe-4S] cluster. The cluster is coordinated with 3 cysteines and an exchangeable S-adenosyl-L-methionine.</text>
</comment>
<dbReference type="InterPro" id="IPR007197">
    <property type="entry name" value="rSAM"/>
</dbReference>
<dbReference type="InterPro" id="IPR023404">
    <property type="entry name" value="rSAM_horseshoe"/>
</dbReference>
<comment type="similarity">
    <text evidence="3 15">Belongs to the anaerobic coproporphyrinogen-III oxidase family.</text>
</comment>
<name>A0ABT8TNM9_9GAMM</name>
<evidence type="ECO:0000256" key="6">
    <source>
        <dbReference type="ARBA" id="ARBA00022490"/>
    </source>
</evidence>
<keyword evidence="8 15" id="KW-0479">Metal-binding</keyword>
<evidence type="ECO:0000313" key="18">
    <source>
        <dbReference type="Proteomes" id="UP001168380"/>
    </source>
</evidence>
<evidence type="ECO:0000256" key="7">
    <source>
        <dbReference type="ARBA" id="ARBA00022691"/>
    </source>
</evidence>
<dbReference type="InterPro" id="IPR058240">
    <property type="entry name" value="rSAM_sf"/>
</dbReference>
<keyword evidence="11 15" id="KW-0411">Iron-sulfur</keyword>
<evidence type="ECO:0000313" key="17">
    <source>
        <dbReference type="EMBL" id="MDO3384012.1"/>
    </source>
</evidence>
<dbReference type="GO" id="GO:0051989">
    <property type="term" value="F:coproporphyrinogen dehydrogenase activity"/>
    <property type="evidence" value="ECO:0007669"/>
    <property type="project" value="UniProtKB-EC"/>
</dbReference>
<comment type="catalytic activity">
    <reaction evidence="14 15">
        <text>coproporphyrinogen III + 2 S-adenosyl-L-methionine = protoporphyrinogen IX + 2 5'-deoxyadenosine + 2 L-methionine + 2 CO2</text>
        <dbReference type="Rhea" id="RHEA:15425"/>
        <dbReference type="ChEBI" id="CHEBI:16526"/>
        <dbReference type="ChEBI" id="CHEBI:17319"/>
        <dbReference type="ChEBI" id="CHEBI:57307"/>
        <dbReference type="ChEBI" id="CHEBI:57309"/>
        <dbReference type="ChEBI" id="CHEBI:57844"/>
        <dbReference type="ChEBI" id="CHEBI:59789"/>
        <dbReference type="EC" id="1.3.98.3"/>
    </reaction>
</comment>
<evidence type="ECO:0000256" key="8">
    <source>
        <dbReference type="ARBA" id="ARBA00022723"/>
    </source>
</evidence>
<keyword evidence="12 15" id="KW-0627">Porphyrin biosynthesis</keyword>
<keyword evidence="7 15" id="KW-0949">S-adenosyl-L-methionine</keyword>
<dbReference type="InterPro" id="IPR010723">
    <property type="entry name" value="HemN_C"/>
</dbReference>
<comment type="pathway">
    <text evidence="2 15">Porphyrin-containing compound metabolism; protoporphyrin-IX biosynthesis; protoporphyrinogen-IX from coproporphyrinogen-III (AdoMet route): step 1/1.</text>
</comment>
<evidence type="ECO:0000256" key="12">
    <source>
        <dbReference type="ARBA" id="ARBA00023244"/>
    </source>
</evidence>
<dbReference type="SFLD" id="SFLDS00029">
    <property type="entry name" value="Radical_SAM"/>
    <property type="match status" value="1"/>
</dbReference>
<organism evidence="17 18">
    <name type="scientific">Gilvimarinus algae</name>
    <dbReference type="NCBI Taxonomy" id="3058037"/>
    <lineage>
        <taxon>Bacteria</taxon>
        <taxon>Pseudomonadati</taxon>
        <taxon>Pseudomonadota</taxon>
        <taxon>Gammaproteobacteria</taxon>
        <taxon>Cellvibrionales</taxon>
        <taxon>Cellvibrionaceae</taxon>
        <taxon>Gilvimarinus</taxon>
    </lineage>
</organism>
<accession>A0ABT8TNM9</accession>
<dbReference type="EMBL" id="JAULRT010000062">
    <property type="protein sequence ID" value="MDO3384012.1"/>
    <property type="molecule type" value="Genomic_DNA"/>
</dbReference>
<feature type="domain" description="Radical SAM core" evidence="16">
    <location>
        <begin position="51"/>
        <end position="287"/>
    </location>
</feature>
<protein>
    <recommendedName>
        <fullName evidence="15">Coproporphyrinogen-III oxidase</fullName>
        <ecNumber evidence="15">1.3.98.3</ecNumber>
    </recommendedName>
</protein>
<dbReference type="NCBIfam" id="TIGR00538">
    <property type="entry name" value="hemN"/>
    <property type="match status" value="1"/>
</dbReference>
<dbReference type="Gene3D" id="1.10.10.920">
    <property type="match status" value="1"/>
</dbReference>
<evidence type="ECO:0000256" key="13">
    <source>
        <dbReference type="ARBA" id="ARBA00024295"/>
    </source>
</evidence>
<dbReference type="EC" id="1.3.98.3" evidence="15"/>
<dbReference type="SFLD" id="SFLDG01065">
    <property type="entry name" value="anaerobic_coproporphyrinogen-I"/>
    <property type="match status" value="1"/>
</dbReference>
<dbReference type="PIRSF" id="PIRSF000167">
    <property type="entry name" value="HemN"/>
    <property type="match status" value="1"/>
</dbReference>
<keyword evidence="10 15" id="KW-0408">Iron</keyword>
<keyword evidence="6 15" id="KW-0963">Cytoplasm</keyword>